<dbReference type="Gene3D" id="1.25.40.340">
    <property type="match status" value="1"/>
</dbReference>
<dbReference type="Gene3D" id="3.40.50.10440">
    <property type="entry name" value="Dihydroxyacetone kinase, domain 1"/>
    <property type="match status" value="1"/>
</dbReference>
<dbReference type="Proteomes" id="UP000319257">
    <property type="component" value="Unassembled WGS sequence"/>
</dbReference>
<comment type="catalytic activity">
    <reaction evidence="10">
        <text>dihydroxyacetone + ATP = dihydroxyacetone phosphate + ADP + H(+)</text>
        <dbReference type="Rhea" id="RHEA:15773"/>
        <dbReference type="ChEBI" id="CHEBI:15378"/>
        <dbReference type="ChEBI" id="CHEBI:16016"/>
        <dbReference type="ChEBI" id="CHEBI:30616"/>
        <dbReference type="ChEBI" id="CHEBI:57642"/>
        <dbReference type="ChEBI" id="CHEBI:456216"/>
        <dbReference type="EC" id="2.7.1.29"/>
    </reaction>
</comment>
<dbReference type="STRING" id="1093900.A0A507BNE2"/>
<sequence>MSDKHYFPETAANQLVPRALRALVRANTHLALVESERVVYHKHHRSSKVTLISGGGSGHEPAWAGYVGHGFLDGVACGDIFASPSMKQVLTAVKSCPSTEGTILLITNYTGDKLHFGLAAERAKALGLCKNVVVLPATDDVSIPRSEIRVGRRGMPGHVITLKIIGAAATAGSSFDECVKIGKAVNDSLVSIGSALDHCHVPGRRNHEHIGKDVCVIGAGIHNEPGVQKLSPFPSVEDIISHCLKLLCDQSDKERAFVQFNKDDEVVLLINNYGGLSLLELGALSDEVLIQLEKTWNIKPVRIFCGTFETSLNGPGFSISLSNLTQAARDAGLQTTDLLGYLDSHTSAPHWPNNYQPAVSQDDSVDQKIVTNANDITKAIAAENDIRIDPKLLDAVLRRGCETAIAAEPRLTEWDMVMGDGDCGEAVKGVGEAIVALLDRSKIAEEGSVFKALFSIIDAVDDMGGTLGAIFGIFLSSFASELQAAKSKDGMSAELYSGALVSAAESLKAYTSAREGDRTVMDVLLPFVQSFAQSQDFSAAVKVAEEKAEGSRDLKPKLGRATYVSEDQHQRLPDPGAYALYEMLRGMQLGMRTHNEA</sequence>
<dbReference type="InterPro" id="IPR036117">
    <property type="entry name" value="DhaL_dom_sf"/>
</dbReference>
<evidence type="ECO:0000256" key="2">
    <source>
        <dbReference type="ARBA" id="ARBA00004778"/>
    </source>
</evidence>
<keyword evidence="16" id="KW-1185">Reference proteome</keyword>
<dbReference type="PANTHER" id="PTHR28629:SF1">
    <property type="entry name" value="YALI0F01606P"/>
    <property type="match status" value="1"/>
</dbReference>
<evidence type="ECO:0000256" key="10">
    <source>
        <dbReference type="ARBA" id="ARBA00048898"/>
    </source>
</evidence>
<dbReference type="GO" id="GO:0019588">
    <property type="term" value="P:anaerobic glycerol catabolic process"/>
    <property type="evidence" value="ECO:0007669"/>
    <property type="project" value="UniProtKB-UniPathway"/>
</dbReference>
<dbReference type="GeneID" id="41979253"/>
<dbReference type="EMBL" id="SKBQ01000119">
    <property type="protein sequence ID" value="TPX18308.1"/>
    <property type="molecule type" value="Genomic_DNA"/>
</dbReference>
<keyword evidence="7" id="KW-0319">Glycerol metabolism</keyword>
<dbReference type="InterPro" id="IPR012734">
    <property type="entry name" value="DhaK_ATP"/>
</dbReference>
<evidence type="ECO:0000256" key="9">
    <source>
        <dbReference type="ARBA" id="ARBA00047974"/>
    </source>
</evidence>
<evidence type="ECO:0008006" key="17">
    <source>
        <dbReference type="Google" id="ProtNLM"/>
    </source>
</evidence>
<evidence type="ECO:0000256" key="6">
    <source>
        <dbReference type="ARBA" id="ARBA00022777"/>
    </source>
</evidence>
<reference evidence="15 16" key="1">
    <citation type="submission" date="2019-06" db="EMBL/GenBank/DDBJ databases">
        <title>Draft genome sequence of the filamentous fungus Phialemoniopsis curvata isolated from diesel fuel.</title>
        <authorList>
            <person name="Varaljay V.A."/>
            <person name="Lyon W.J."/>
            <person name="Crouch A.L."/>
            <person name="Drake C.E."/>
            <person name="Hollomon J.M."/>
            <person name="Nadeau L.J."/>
            <person name="Nunn H.S."/>
            <person name="Stevenson B.S."/>
            <person name="Bojanowski C.L."/>
            <person name="Crookes-Goodson W.J."/>
        </authorList>
    </citation>
    <scope>NUCLEOTIDE SEQUENCE [LARGE SCALE GENOMIC DNA]</scope>
    <source>
        <strain evidence="15 16">D216</strain>
    </source>
</reference>
<dbReference type="FunFam" id="3.30.1180.20:FF:000001">
    <property type="entry name" value="Dihydroxyacetone kinase 1"/>
    <property type="match status" value="1"/>
</dbReference>
<dbReference type="UniPathway" id="UPA00617">
    <property type="reaction ID" value="UER00669"/>
</dbReference>
<dbReference type="InParanoid" id="A0A507BNE2"/>
<comment type="similarity">
    <text evidence="3">Belongs to the dihydroxyacetone kinase (DAK) family.</text>
</comment>
<evidence type="ECO:0000256" key="3">
    <source>
        <dbReference type="ARBA" id="ARBA00008757"/>
    </source>
</evidence>
<dbReference type="PROSITE" id="PS51481">
    <property type="entry name" value="DHAK"/>
    <property type="match status" value="1"/>
</dbReference>
<accession>A0A507BNE2</accession>
<evidence type="ECO:0000256" key="7">
    <source>
        <dbReference type="ARBA" id="ARBA00022798"/>
    </source>
</evidence>
<dbReference type="FunFam" id="3.40.50.10440:FF:000001">
    <property type="entry name" value="Dihydroxyacetone kinase, DhaK subunit"/>
    <property type="match status" value="1"/>
</dbReference>
<dbReference type="PROSITE" id="PS51480">
    <property type="entry name" value="DHAL"/>
    <property type="match status" value="1"/>
</dbReference>
<dbReference type="SUPFAM" id="SSF101473">
    <property type="entry name" value="DhaL-like"/>
    <property type="match status" value="1"/>
</dbReference>
<dbReference type="GO" id="GO:0004371">
    <property type="term" value="F:glycerone kinase activity"/>
    <property type="evidence" value="ECO:0007669"/>
    <property type="project" value="UniProtKB-EC"/>
</dbReference>
<keyword evidence="4" id="KW-0808">Transferase</keyword>
<organism evidence="15 16">
    <name type="scientific">Thyridium curvatum</name>
    <dbReference type="NCBI Taxonomy" id="1093900"/>
    <lineage>
        <taxon>Eukaryota</taxon>
        <taxon>Fungi</taxon>
        <taxon>Dikarya</taxon>
        <taxon>Ascomycota</taxon>
        <taxon>Pezizomycotina</taxon>
        <taxon>Sordariomycetes</taxon>
        <taxon>Sordariomycetidae</taxon>
        <taxon>Thyridiales</taxon>
        <taxon>Thyridiaceae</taxon>
        <taxon>Thyridium</taxon>
    </lineage>
</organism>
<dbReference type="InterPro" id="IPR050861">
    <property type="entry name" value="Dihydroxyacetone_Kinase"/>
</dbReference>
<name>A0A507BNE2_9PEZI</name>
<keyword evidence="6" id="KW-0418">Kinase</keyword>
<dbReference type="SUPFAM" id="SSF82549">
    <property type="entry name" value="DAK1/DegV-like"/>
    <property type="match status" value="1"/>
</dbReference>
<dbReference type="Pfam" id="PF02733">
    <property type="entry name" value="Dak1"/>
    <property type="match status" value="1"/>
</dbReference>
<dbReference type="AlphaFoldDB" id="A0A507BNE2"/>
<feature type="binding site" evidence="12">
    <location>
        <begin position="56"/>
        <end position="59"/>
    </location>
    <ligand>
        <name>substrate</name>
    </ligand>
</feature>
<feature type="domain" description="DhaK" evidence="14">
    <location>
        <begin position="11"/>
        <end position="351"/>
    </location>
</feature>
<evidence type="ECO:0000313" key="16">
    <source>
        <dbReference type="Proteomes" id="UP000319257"/>
    </source>
</evidence>
<keyword evidence="5" id="KW-0547">Nucleotide-binding</keyword>
<dbReference type="OrthoDB" id="1724672at2759"/>
<feature type="domain" description="DhaL" evidence="13">
    <location>
        <begin position="391"/>
        <end position="589"/>
    </location>
</feature>
<dbReference type="GO" id="GO:0005829">
    <property type="term" value="C:cytosol"/>
    <property type="evidence" value="ECO:0007669"/>
    <property type="project" value="TreeGrafter"/>
</dbReference>
<evidence type="ECO:0000259" key="14">
    <source>
        <dbReference type="PROSITE" id="PS51481"/>
    </source>
</evidence>
<evidence type="ECO:0000256" key="4">
    <source>
        <dbReference type="ARBA" id="ARBA00022679"/>
    </source>
</evidence>
<dbReference type="RefSeq" id="XP_031000019.1">
    <property type="nucleotide sequence ID" value="XM_031134576.1"/>
</dbReference>
<protein>
    <recommendedName>
        <fullName evidence="17">Dihydroxyacetone kinase</fullName>
    </recommendedName>
</protein>
<dbReference type="PANTHER" id="PTHR28629">
    <property type="entry name" value="TRIOKINASE/FMN CYCLASE"/>
    <property type="match status" value="1"/>
</dbReference>
<feature type="active site" description="Tele-hemiaminal-histidine intermediate" evidence="11">
    <location>
        <position position="222"/>
    </location>
</feature>
<evidence type="ECO:0000256" key="1">
    <source>
        <dbReference type="ARBA" id="ARBA00003264"/>
    </source>
</evidence>
<evidence type="ECO:0000256" key="12">
    <source>
        <dbReference type="PIRSR" id="PIRSR612734-2"/>
    </source>
</evidence>
<evidence type="ECO:0000259" key="13">
    <source>
        <dbReference type="PROSITE" id="PS51480"/>
    </source>
</evidence>
<dbReference type="Pfam" id="PF02734">
    <property type="entry name" value="Dak2"/>
    <property type="match status" value="1"/>
</dbReference>
<proteinExistence type="inferred from homology"/>
<evidence type="ECO:0000256" key="8">
    <source>
        <dbReference type="ARBA" id="ARBA00022840"/>
    </source>
</evidence>
<keyword evidence="8" id="KW-0067">ATP-binding</keyword>
<comment type="function">
    <text evidence="1">Catalyzes both the phosphorylation of dihydroxyacetone and of glyceraldehyde.</text>
</comment>
<evidence type="ECO:0000256" key="11">
    <source>
        <dbReference type="PIRSR" id="PIRSR612734-1"/>
    </source>
</evidence>
<dbReference type="SMART" id="SM01120">
    <property type="entry name" value="Dak2"/>
    <property type="match status" value="1"/>
</dbReference>
<comment type="catalytic activity">
    <reaction evidence="9">
        <text>D-glyceraldehyde + ATP = D-glyceraldehyde 3-phosphate + ADP + H(+)</text>
        <dbReference type="Rhea" id="RHEA:13941"/>
        <dbReference type="ChEBI" id="CHEBI:15378"/>
        <dbReference type="ChEBI" id="CHEBI:17378"/>
        <dbReference type="ChEBI" id="CHEBI:30616"/>
        <dbReference type="ChEBI" id="CHEBI:59776"/>
        <dbReference type="ChEBI" id="CHEBI:456216"/>
        <dbReference type="EC" id="2.7.1.28"/>
    </reaction>
</comment>
<dbReference type="Gene3D" id="3.30.1180.20">
    <property type="entry name" value="Dihydroxyacetone kinase, domain 2"/>
    <property type="match status" value="1"/>
</dbReference>
<dbReference type="InterPro" id="IPR004007">
    <property type="entry name" value="DhaL_dom"/>
</dbReference>
<dbReference type="InterPro" id="IPR004006">
    <property type="entry name" value="DhaK_dom"/>
</dbReference>
<comment type="pathway">
    <text evidence="2">Polyol metabolism; glycerol fermentation; glycerone phosphate from glycerol (oxidative route): step 2/2.</text>
</comment>
<feature type="binding site" evidence="12">
    <location>
        <position position="112"/>
    </location>
    <ligand>
        <name>substrate</name>
    </ligand>
</feature>
<dbReference type="GO" id="GO:0050354">
    <property type="term" value="F:triokinase activity"/>
    <property type="evidence" value="ECO:0007669"/>
    <property type="project" value="UniProtKB-EC"/>
</dbReference>
<dbReference type="GO" id="GO:0005524">
    <property type="term" value="F:ATP binding"/>
    <property type="evidence" value="ECO:0007669"/>
    <property type="project" value="UniProtKB-KW"/>
</dbReference>
<gene>
    <name evidence="15" type="ORF">E0L32_011806</name>
</gene>
<evidence type="ECO:0000313" key="15">
    <source>
        <dbReference type="EMBL" id="TPX18308.1"/>
    </source>
</evidence>
<dbReference type="FunCoup" id="A0A507BNE2">
    <property type="interactions" value="516"/>
</dbReference>
<comment type="caution">
    <text evidence="15">The sequence shown here is derived from an EMBL/GenBank/DDBJ whole genome shotgun (WGS) entry which is preliminary data.</text>
</comment>
<evidence type="ECO:0000256" key="5">
    <source>
        <dbReference type="ARBA" id="ARBA00022741"/>
    </source>
</evidence>
<dbReference type="NCBIfam" id="TIGR02361">
    <property type="entry name" value="dak_ATP"/>
    <property type="match status" value="1"/>
</dbReference>